<evidence type="ECO:0000256" key="2">
    <source>
        <dbReference type="SAM" id="SignalP"/>
    </source>
</evidence>
<evidence type="ECO:0000256" key="1">
    <source>
        <dbReference type="SAM" id="MobiDB-lite"/>
    </source>
</evidence>
<dbReference type="STRING" id="479434.Sthe_3275"/>
<reference evidence="4" key="1">
    <citation type="submission" date="2009-11" db="EMBL/GenBank/DDBJ databases">
        <title>The complete chromosome 2 of Sphaerobacter thermophilus DSM 20745.</title>
        <authorList>
            <person name="Lucas S."/>
            <person name="Copeland A."/>
            <person name="Lapidus A."/>
            <person name="Glavina del Rio T."/>
            <person name="Dalin E."/>
            <person name="Tice H."/>
            <person name="Bruce D."/>
            <person name="Goodwin L."/>
            <person name="Pitluck S."/>
            <person name="Kyrpides N."/>
            <person name="Mavromatis K."/>
            <person name="Ivanova N."/>
            <person name="Mikhailova N."/>
            <person name="LaButti K.M."/>
            <person name="Clum A."/>
            <person name="Sun H.I."/>
            <person name="Brettin T."/>
            <person name="Detter J.C."/>
            <person name="Han C."/>
            <person name="Larimer F."/>
            <person name="Land M."/>
            <person name="Hauser L."/>
            <person name="Markowitz V."/>
            <person name="Cheng J.F."/>
            <person name="Hugenholtz P."/>
            <person name="Woyke T."/>
            <person name="Wu D."/>
            <person name="Steenblock K."/>
            <person name="Schneider S."/>
            <person name="Pukall R."/>
            <person name="Goeker M."/>
            <person name="Klenk H.P."/>
            <person name="Eisen J.A."/>
        </authorList>
    </citation>
    <scope>NUCLEOTIDE SEQUENCE [LARGE SCALE GENOMIC DNA]</scope>
    <source>
        <strain evidence="4">ATCC 49802 / DSM 20745 / S 6022</strain>
    </source>
</reference>
<evidence type="ECO:0000313" key="3">
    <source>
        <dbReference type="EMBL" id="ACZ40675.1"/>
    </source>
</evidence>
<reference evidence="3 4" key="2">
    <citation type="journal article" date="2010" name="Stand. Genomic Sci.">
        <title>Complete genome sequence of Desulfohalobium retbaense type strain (HR(100)).</title>
        <authorList>
            <person name="Spring S."/>
            <person name="Nolan M."/>
            <person name="Lapidus A."/>
            <person name="Glavina Del Rio T."/>
            <person name="Copeland A."/>
            <person name="Tice H."/>
            <person name="Cheng J.F."/>
            <person name="Lucas S."/>
            <person name="Land M."/>
            <person name="Chen F."/>
            <person name="Bruce D."/>
            <person name="Goodwin L."/>
            <person name="Pitluck S."/>
            <person name="Ivanova N."/>
            <person name="Mavromatis K."/>
            <person name="Mikhailova N."/>
            <person name="Pati A."/>
            <person name="Chen A."/>
            <person name="Palaniappan K."/>
            <person name="Hauser L."/>
            <person name="Chang Y.J."/>
            <person name="Jeffries C.D."/>
            <person name="Munk C."/>
            <person name="Kiss H."/>
            <person name="Chain P."/>
            <person name="Han C."/>
            <person name="Brettin T."/>
            <person name="Detter J.C."/>
            <person name="Schuler E."/>
            <person name="Goker M."/>
            <person name="Rohde M."/>
            <person name="Bristow J."/>
            <person name="Eisen J.A."/>
            <person name="Markowitz V."/>
            <person name="Hugenholtz P."/>
            <person name="Kyrpides N.C."/>
            <person name="Klenk H.P."/>
        </authorList>
    </citation>
    <scope>NUCLEOTIDE SEQUENCE [LARGE SCALE GENOMIC DNA]</scope>
    <source>
        <strain evidence="4">ATCC 49802 / DSM 20745 / S 6022</strain>
    </source>
</reference>
<feature type="compositionally biased region" description="Polar residues" evidence="1">
    <location>
        <begin position="46"/>
        <end position="62"/>
    </location>
</feature>
<keyword evidence="2" id="KW-0732">Signal</keyword>
<dbReference type="Proteomes" id="UP000002027">
    <property type="component" value="Chromosome 2"/>
</dbReference>
<feature type="signal peptide" evidence="2">
    <location>
        <begin position="1"/>
        <end position="19"/>
    </location>
</feature>
<feature type="compositionally biased region" description="Pro residues" evidence="1">
    <location>
        <begin position="84"/>
        <end position="124"/>
    </location>
</feature>
<accession>D1CA32</accession>
<dbReference type="KEGG" id="sti:Sthe_3275"/>
<proteinExistence type="predicted"/>
<dbReference type="EMBL" id="CP001824">
    <property type="protein sequence ID" value="ACZ40675.1"/>
    <property type="molecule type" value="Genomic_DNA"/>
</dbReference>
<feature type="chain" id="PRO_5003021158" evidence="2">
    <location>
        <begin position="20"/>
        <end position="297"/>
    </location>
</feature>
<dbReference type="HOGENOM" id="CLU_936600_0_0_0"/>
<feature type="region of interest" description="Disordered" evidence="1">
    <location>
        <begin position="25"/>
        <end position="124"/>
    </location>
</feature>
<dbReference type="AlphaFoldDB" id="D1CA32"/>
<evidence type="ECO:0000313" key="4">
    <source>
        <dbReference type="Proteomes" id="UP000002027"/>
    </source>
</evidence>
<protein>
    <submittedName>
        <fullName evidence="3">Uncharacterized protein</fullName>
    </submittedName>
</protein>
<name>D1CA32_SPHTD</name>
<sequence>MTRICKLLILLMLLGFASACSVSVRPVDDEATPTATAGTSGRVGSVRSTPVASVTVTPQPSGDTPVATEVSETPTPTTAGEVPTLPPPPTARPMPTMPPNPAPSPSPTPTARPEPTAPPPVTPTPAGPLVCAELPVRGFGLVWHDQPAVARQIGCPVEREVGVAARVQPYMHGLMVWLDIPHWAPGVDSVPWVITLAGNHAARHRVPDVGQDWNPEAAAPTGAFAWVWENVYTDRERLGEATAAYWATDAALQRFERGTMLWLREPGSGVPTIYVIEADLAVSAYGVFQSFVDRSFS</sequence>
<dbReference type="PROSITE" id="PS51257">
    <property type="entry name" value="PROKAR_LIPOPROTEIN"/>
    <property type="match status" value="1"/>
</dbReference>
<gene>
    <name evidence="3" type="ordered locus">Sthe_3275</name>
</gene>
<dbReference type="RefSeq" id="WP_012873710.1">
    <property type="nucleotide sequence ID" value="NC_013524.1"/>
</dbReference>
<dbReference type="InParanoid" id="D1CA32"/>
<keyword evidence="4" id="KW-1185">Reference proteome</keyword>
<organism evidence="3 4">
    <name type="scientific">Sphaerobacter thermophilus (strain ATCC 49802 / DSM 20745 / KCCM 41009 / NCIMB 13125 / S 6022)</name>
    <dbReference type="NCBI Taxonomy" id="479434"/>
    <lineage>
        <taxon>Bacteria</taxon>
        <taxon>Pseudomonadati</taxon>
        <taxon>Thermomicrobiota</taxon>
        <taxon>Thermomicrobia</taxon>
        <taxon>Sphaerobacterales</taxon>
        <taxon>Sphaerobacterineae</taxon>
        <taxon>Sphaerobacteraceae</taxon>
        <taxon>Sphaerobacter</taxon>
    </lineage>
</organism>